<evidence type="ECO:0000313" key="5">
    <source>
        <dbReference type="RefSeq" id="XP_030050976.1"/>
    </source>
</evidence>
<dbReference type="RefSeq" id="XP_030050976.1">
    <property type="nucleotide sequence ID" value="XM_030195116.1"/>
</dbReference>
<name>A0A6P7XCM1_9AMPH</name>
<protein>
    <submittedName>
        <fullName evidence="5">Triadin-like</fullName>
    </submittedName>
</protein>
<dbReference type="OrthoDB" id="9908116at2759"/>
<evidence type="ECO:0000256" key="3">
    <source>
        <dbReference type="SAM" id="Phobius"/>
    </source>
</evidence>
<keyword evidence="3" id="KW-1133">Transmembrane helix</keyword>
<feature type="transmembrane region" description="Helical" evidence="3">
    <location>
        <begin position="49"/>
        <end position="71"/>
    </location>
</feature>
<dbReference type="GO" id="GO:0005886">
    <property type="term" value="C:plasma membrane"/>
    <property type="evidence" value="ECO:0007669"/>
    <property type="project" value="TreeGrafter"/>
</dbReference>
<keyword evidence="3" id="KW-0472">Membrane</keyword>
<dbReference type="GeneID" id="115464763"/>
<evidence type="ECO:0000256" key="2">
    <source>
        <dbReference type="SAM" id="MobiDB-lite"/>
    </source>
</evidence>
<accession>A0A6P7XCM1</accession>
<dbReference type="GO" id="GO:0014701">
    <property type="term" value="C:junctional sarcoplasmic reticulum membrane"/>
    <property type="evidence" value="ECO:0007669"/>
    <property type="project" value="TreeGrafter"/>
</dbReference>
<dbReference type="AlphaFoldDB" id="A0A6P7XCM1"/>
<keyword evidence="3" id="KW-0812">Transmembrane</keyword>
<dbReference type="InParanoid" id="A0A6P7XCM1"/>
<dbReference type="Proteomes" id="UP000515156">
    <property type="component" value="Chromosome 3"/>
</dbReference>
<organism evidence="4 5">
    <name type="scientific">Microcaecilia unicolor</name>
    <dbReference type="NCBI Taxonomy" id="1415580"/>
    <lineage>
        <taxon>Eukaryota</taxon>
        <taxon>Metazoa</taxon>
        <taxon>Chordata</taxon>
        <taxon>Craniata</taxon>
        <taxon>Vertebrata</taxon>
        <taxon>Euteleostomi</taxon>
        <taxon>Amphibia</taxon>
        <taxon>Gymnophiona</taxon>
        <taxon>Siphonopidae</taxon>
        <taxon>Microcaecilia</taxon>
    </lineage>
</organism>
<keyword evidence="4" id="KW-1185">Reference proteome</keyword>
<sequence length="278" mass="30816">MAEVTAEGPTFTTTTVIDNKNGSVLQPPVKMSKKSVTEDLLSTFSSPTALLLVVALIVTWSAVAIIMFDLVDYKTFAATYSQHCDDPCLPPGIHQSAVGIVPREAENSRGGAVNKLRNDPINAIHEAVEDSTEWFYGFVSVLSDIISPDGDEGGPKSKVKKIGETPTFKAKAFQRGDTEKTTVFEKKSHLKVSHQDKHERKEKPEKKEKHEKIAAAEVRHKDKAERKEKLEKKAPPKEFSGLMWFTIRISHSIKTTIDIVGAETLDIVFEINSSKLEE</sequence>
<proteinExistence type="predicted"/>
<dbReference type="PANTHER" id="PTHR14106">
    <property type="entry name" value="TRIADIN"/>
    <property type="match status" value="1"/>
</dbReference>
<dbReference type="PANTHER" id="PTHR14106:SF0">
    <property type="entry name" value="TRIADIN"/>
    <property type="match status" value="1"/>
</dbReference>
<feature type="region of interest" description="Disordered" evidence="2">
    <location>
        <begin position="187"/>
        <end position="233"/>
    </location>
</feature>
<evidence type="ECO:0000256" key="1">
    <source>
        <dbReference type="ARBA" id="ARBA00004157"/>
    </source>
</evidence>
<dbReference type="GO" id="GO:0010880">
    <property type="term" value="P:regulation of release of sequestered calcium ion into cytosol by sarcoplasmic reticulum"/>
    <property type="evidence" value="ECO:0007669"/>
    <property type="project" value="TreeGrafter"/>
</dbReference>
<dbReference type="InterPro" id="IPR010798">
    <property type="entry name" value="Triadin"/>
</dbReference>
<comment type="subcellular location">
    <subcellularLocation>
        <location evidence="1">Sarcoplasmic reticulum membrane</location>
        <topology evidence="1">Single-pass type II membrane protein</topology>
    </subcellularLocation>
</comment>
<dbReference type="KEGG" id="muo:115464763"/>
<evidence type="ECO:0000313" key="4">
    <source>
        <dbReference type="Proteomes" id="UP000515156"/>
    </source>
</evidence>
<dbReference type="GO" id="GO:0060047">
    <property type="term" value="P:heart contraction"/>
    <property type="evidence" value="ECO:0007669"/>
    <property type="project" value="TreeGrafter"/>
</dbReference>
<gene>
    <name evidence="5" type="primary">LOC115464763</name>
</gene>
<dbReference type="GO" id="GO:0005102">
    <property type="term" value="F:signaling receptor binding"/>
    <property type="evidence" value="ECO:0007669"/>
    <property type="project" value="InterPro"/>
</dbReference>
<dbReference type="GO" id="GO:0086036">
    <property type="term" value="P:regulation of cardiac muscle cell membrane potential"/>
    <property type="evidence" value="ECO:0007669"/>
    <property type="project" value="TreeGrafter"/>
</dbReference>
<reference evidence="5" key="1">
    <citation type="submission" date="2025-08" db="UniProtKB">
        <authorList>
            <consortium name="RefSeq"/>
        </authorList>
    </citation>
    <scope>IDENTIFICATION</scope>
</reference>